<protein>
    <recommendedName>
        <fullName evidence="3">DUF2357 domain-containing protein</fullName>
    </recommendedName>
</protein>
<gene>
    <name evidence="1" type="ORF">QUF54_02765</name>
</gene>
<evidence type="ECO:0000313" key="1">
    <source>
        <dbReference type="EMBL" id="MDM8562256.1"/>
    </source>
</evidence>
<keyword evidence="2" id="KW-1185">Reference proteome</keyword>
<evidence type="ECO:0000313" key="2">
    <source>
        <dbReference type="Proteomes" id="UP001171945"/>
    </source>
</evidence>
<dbReference type="Proteomes" id="UP001171945">
    <property type="component" value="Unassembled WGS sequence"/>
</dbReference>
<sequence>MNPFIQKLVDDLKAFSSELLLPGLHATQQISTDMGTVASTTALLKSINFLTGLIPQLVLDLQTIDATHKVMIHYTPVPKNATFSRRASDYQQDKAKRLLPAHWLSILPITELDVRPLRWLLHLLDLQQTALEKVHKRTIKYIDDSLLTQQGSSSYAQNDRATLLNMRSRLDDAETKLEHARMTLIRTVQKKLVPSSNLPCPYPRSSSWIRLRRFAQQLIQPKEYLPGFLHNLLHGTVEIADTPYLYQRWCGVKLLSSFESLGWECNDDPTGALFLGGEVRLYKADVEMNVWIEPRLSRRRVHPSGFICKEVTETHPDYLIVTPGPSGIDAFILDPTTTADLEIRQTKSKYLNTIEAIAMTNVAGIPLVRNPLRAWSAAPLHTPHCELEDSEGRTGTIPMHPLDWSQQPLMNWVRDIHDYALAWGTGKMLQDDVRKQ</sequence>
<proteinExistence type="predicted"/>
<name>A0ABT7VRF4_9GAMM</name>
<comment type="caution">
    <text evidence="1">The sequence shown here is derived from an EMBL/GenBank/DDBJ whole genome shotgun (WGS) entry which is preliminary data.</text>
</comment>
<dbReference type="EMBL" id="JAUCGM010000098">
    <property type="protein sequence ID" value="MDM8562256.1"/>
    <property type="molecule type" value="Genomic_DNA"/>
</dbReference>
<accession>A0ABT7VRF4</accession>
<organism evidence="1 2">
    <name type="scientific">Candidatus Marithioploca araucensis</name>
    <dbReference type="NCBI Taxonomy" id="70273"/>
    <lineage>
        <taxon>Bacteria</taxon>
        <taxon>Pseudomonadati</taxon>
        <taxon>Pseudomonadota</taxon>
        <taxon>Gammaproteobacteria</taxon>
        <taxon>Thiotrichales</taxon>
        <taxon>Thiotrichaceae</taxon>
        <taxon>Candidatus Marithioploca</taxon>
    </lineage>
</organism>
<evidence type="ECO:0008006" key="3">
    <source>
        <dbReference type="Google" id="ProtNLM"/>
    </source>
</evidence>
<reference evidence="1" key="1">
    <citation type="submission" date="2023-06" db="EMBL/GenBank/DDBJ databases">
        <title>Uncultivated large filamentous bacteria from sulfidic sediments reveal new species and different genomic features in energy metabolism and defense.</title>
        <authorList>
            <person name="Fonseca A."/>
        </authorList>
    </citation>
    <scope>NUCLEOTIDE SEQUENCE</scope>
    <source>
        <strain evidence="1">HSG4</strain>
    </source>
</reference>